<dbReference type="SUPFAM" id="SSF51735">
    <property type="entry name" value="NAD(P)-binding Rossmann-fold domains"/>
    <property type="match status" value="1"/>
</dbReference>
<dbReference type="Gene3D" id="3.40.50.720">
    <property type="entry name" value="NAD(P)-binding Rossmann-like Domain"/>
    <property type="match status" value="1"/>
</dbReference>
<dbReference type="STRING" id="399497.BW733_05075"/>
<reference evidence="1 2" key="1">
    <citation type="journal article" date="2008" name="Int. J. Syst. Evol. Microbiol.">
        <title>Tessaracoccus flavescens sp. nov., isolated from marine sediment.</title>
        <authorList>
            <person name="Lee D.W."/>
            <person name="Lee S.D."/>
        </authorList>
    </citation>
    <scope>NUCLEOTIDE SEQUENCE [LARGE SCALE GENOMIC DNA]</scope>
    <source>
        <strain evidence="1 2">SST-39T</strain>
    </source>
</reference>
<name>A0A1Q2CW33_9ACTN</name>
<dbReference type="KEGG" id="tfa:BW733_05075"/>
<proteinExistence type="predicted"/>
<evidence type="ECO:0000313" key="2">
    <source>
        <dbReference type="Proteomes" id="UP000188235"/>
    </source>
</evidence>
<dbReference type="Pfam" id="PF13561">
    <property type="entry name" value="adh_short_C2"/>
    <property type="match status" value="1"/>
</dbReference>
<organism evidence="1 2">
    <name type="scientific">Tessaracoccus flavescens</name>
    <dbReference type="NCBI Taxonomy" id="399497"/>
    <lineage>
        <taxon>Bacteria</taxon>
        <taxon>Bacillati</taxon>
        <taxon>Actinomycetota</taxon>
        <taxon>Actinomycetes</taxon>
        <taxon>Propionibacteriales</taxon>
        <taxon>Propionibacteriaceae</taxon>
        <taxon>Tessaracoccus</taxon>
    </lineage>
</organism>
<keyword evidence="2" id="KW-1185">Reference proteome</keyword>
<dbReference type="InterPro" id="IPR036291">
    <property type="entry name" value="NAD(P)-bd_dom_sf"/>
</dbReference>
<dbReference type="AlphaFoldDB" id="A0A1Q2CW33"/>
<dbReference type="InterPro" id="IPR002347">
    <property type="entry name" value="SDR_fam"/>
</dbReference>
<dbReference type="Proteomes" id="UP000188235">
    <property type="component" value="Chromosome"/>
</dbReference>
<dbReference type="EMBL" id="CP019607">
    <property type="protein sequence ID" value="AQP50300.1"/>
    <property type="molecule type" value="Genomic_DNA"/>
</dbReference>
<protein>
    <submittedName>
        <fullName evidence="1">Uncharacterized protein</fullName>
    </submittedName>
</protein>
<gene>
    <name evidence="1" type="ORF">BW733_05075</name>
</gene>
<sequence>MVASIGGWWQGKALWEVDEQHWQRWLVGLSIAHMAMARAWIPRLPQGGSSLLILGGSAVIPVPGASLMNMEQASLLMMQRVLAAEVGDQRRIGAEVLGAVATRSRNWVDPD</sequence>
<evidence type="ECO:0000313" key="1">
    <source>
        <dbReference type="EMBL" id="AQP50300.1"/>
    </source>
</evidence>
<accession>A0A1Q2CW33</accession>